<reference evidence="4" key="1">
    <citation type="submission" date="2020-02" db="EMBL/GenBank/DDBJ databases">
        <authorList>
            <person name="Meier V. D."/>
        </authorList>
    </citation>
    <scope>NUCLEOTIDE SEQUENCE</scope>
    <source>
        <strain evidence="4">AVDCRST_MAG86</strain>
    </source>
</reference>
<accession>A0A6J4V0S6</accession>
<organism evidence="4">
    <name type="scientific">uncultured Truepera sp</name>
    <dbReference type="NCBI Taxonomy" id="543023"/>
    <lineage>
        <taxon>Bacteria</taxon>
        <taxon>Thermotogati</taxon>
        <taxon>Deinococcota</taxon>
        <taxon>Deinococci</taxon>
        <taxon>Trueperales</taxon>
        <taxon>Trueperaceae</taxon>
        <taxon>Truepera</taxon>
        <taxon>environmental samples</taxon>
    </lineage>
</organism>
<dbReference type="NCBIfam" id="TIGR00103">
    <property type="entry name" value="DNA_YbaB_EbfC"/>
    <property type="match status" value="1"/>
</dbReference>
<dbReference type="Gene3D" id="3.30.1310.10">
    <property type="entry name" value="Nucleoid-associated protein YbaB-like domain"/>
    <property type="match status" value="1"/>
</dbReference>
<dbReference type="InterPro" id="IPR036894">
    <property type="entry name" value="YbaB-like_sf"/>
</dbReference>
<evidence type="ECO:0000256" key="2">
    <source>
        <dbReference type="HAMAP-Rule" id="MF_00274"/>
    </source>
</evidence>
<feature type="coiled-coil region" evidence="3">
    <location>
        <begin position="3"/>
        <end position="30"/>
    </location>
</feature>
<dbReference type="PANTHER" id="PTHR33449:SF1">
    <property type="entry name" value="NUCLEOID-ASSOCIATED PROTEIN YBAB"/>
    <property type="match status" value="1"/>
</dbReference>
<evidence type="ECO:0000256" key="3">
    <source>
        <dbReference type="SAM" id="Coils"/>
    </source>
</evidence>
<evidence type="ECO:0000313" key="4">
    <source>
        <dbReference type="EMBL" id="CAA9563632.1"/>
    </source>
</evidence>
<sequence>MNIQKLMKEAQKAQKKMQEAQERLANLSVEGSAGGGLVTATASGDGNITAVKIDPGTVDPDDVELLEDLVMAAVNDAQRKAKELQETEMGAAMGGLGGGMGGLGGLGGMF</sequence>
<proteinExistence type="inferred from homology"/>
<dbReference type="GO" id="GO:0043590">
    <property type="term" value="C:bacterial nucleoid"/>
    <property type="evidence" value="ECO:0007669"/>
    <property type="project" value="UniProtKB-UniRule"/>
</dbReference>
<dbReference type="SUPFAM" id="SSF82607">
    <property type="entry name" value="YbaB-like"/>
    <property type="match status" value="1"/>
</dbReference>
<keyword evidence="2" id="KW-0963">Cytoplasm</keyword>
<evidence type="ECO:0000256" key="1">
    <source>
        <dbReference type="ARBA" id="ARBA00023125"/>
    </source>
</evidence>
<keyword evidence="1 2" id="KW-0238">DNA-binding</keyword>
<name>A0A6J4V0S6_9DEIN</name>
<dbReference type="HAMAP" id="MF_00274">
    <property type="entry name" value="DNA_YbaB_EbfC"/>
    <property type="match status" value="1"/>
</dbReference>
<dbReference type="InterPro" id="IPR004401">
    <property type="entry name" value="YbaB/EbfC"/>
</dbReference>
<comment type="subunit">
    <text evidence="2">Homodimer.</text>
</comment>
<dbReference type="EMBL" id="CADCWP010000058">
    <property type="protein sequence ID" value="CAA9563632.1"/>
    <property type="molecule type" value="Genomic_DNA"/>
</dbReference>
<dbReference type="PIRSF" id="PIRSF004555">
    <property type="entry name" value="UCP004555"/>
    <property type="match status" value="1"/>
</dbReference>
<dbReference type="GO" id="GO:0003677">
    <property type="term" value="F:DNA binding"/>
    <property type="evidence" value="ECO:0007669"/>
    <property type="project" value="UniProtKB-UniRule"/>
</dbReference>
<comment type="function">
    <text evidence="2">Binds to DNA and alters its conformation. May be involved in regulation of gene expression, nucleoid organization and DNA protection.</text>
</comment>
<dbReference type="GO" id="GO:0005829">
    <property type="term" value="C:cytosol"/>
    <property type="evidence" value="ECO:0007669"/>
    <property type="project" value="TreeGrafter"/>
</dbReference>
<comment type="subcellular location">
    <subcellularLocation>
        <location evidence="2">Cytoplasm</location>
        <location evidence="2">Nucleoid</location>
    </subcellularLocation>
</comment>
<gene>
    <name evidence="4" type="ORF">AVDCRST_MAG86-846</name>
</gene>
<protein>
    <recommendedName>
        <fullName evidence="2">Nucleoid-associated protein AVDCRST_MAG86-846</fullName>
    </recommendedName>
</protein>
<dbReference type="PANTHER" id="PTHR33449">
    <property type="entry name" value="NUCLEOID-ASSOCIATED PROTEIN YBAB"/>
    <property type="match status" value="1"/>
</dbReference>
<comment type="similarity">
    <text evidence="2">Belongs to the YbaB/EbfC family.</text>
</comment>
<keyword evidence="3" id="KW-0175">Coiled coil</keyword>
<dbReference type="AlphaFoldDB" id="A0A6J4V0S6"/>
<dbReference type="Pfam" id="PF02575">
    <property type="entry name" value="YbaB_DNA_bd"/>
    <property type="match status" value="1"/>
</dbReference>